<proteinExistence type="predicted"/>
<dbReference type="EMBL" id="CP032095">
    <property type="protein sequence ID" value="AXY03750.1"/>
    <property type="molecule type" value="Genomic_DNA"/>
</dbReference>
<gene>
    <name evidence="1" type="ORF">D1115_23015</name>
</gene>
<protein>
    <recommendedName>
        <fullName evidence="3">Glycosyltransferase family 1 protein</fullName>
    </recommendedName>
</protein>
<keyword evidence="2" id="KW-1185">Reference proteome</keyword>
<dbReference type="RefSeq" id="WP_128813630.1">
    <property type="nucleotide sequence ID" value="NZ_CP032095.1"/>
</dbReference>
<organism evidence="1 2">
    <name type="scientific">Vibrio alfacsensis</name>
    <dbReference type="NCBI Taxonomy" id="1074311"/>
    <lineage>
        <taxon>Bacteria</taxon>
        <taxon>Pseudomonadati</taxon>
        <taxon>Pseudomonadota</taxon>
        <taxon>Gammaproteobacteria</taxon>
        <taxon>Vibrionales</taxon>
        <taxon>Vibrionaceae</taxon>
        <taxon>Vibrio</taxon>
    </lineage>
</organism>
<geneLocation type="plasmid" evidence="2">
    <name>pva1</name>
</geneLocation>
<evidence type="ECO:0000313" key="2">
    <source>
        <dbReference type="Proteomes" id="UP000262832"/>
    </source>
</evidence>
<reference evidence="1 2" key="1">
    <citation type="submission" date="2018-08" db="EMBL/GenBank/DDBJ databases">
        <title>Genomic taxonomy of the Vibrionaceae family.</title>
        <authorList>
            <person name="Gomez-Gil B."/>
            <person name="Tanaka M."/>
            <person name="Sawabe T."/>
            <person name="Enciso-Ibarra K."/>
        </authorList>
    </citation>
    <scope>NUCLEOTIDE SEQUENCE [LARGE SCALE GENOMIC DNA]</scope>
    <source>
        <strain evidence="1 2">CAIM 1831</strain>
        <plasmid evidence="2">pva1</plasmid>
    </source>
</reference>
<accession>A0ABM6Z0Q9</accession>
<name>A0ABM6Z0Q9_9VIBR</name>
<evidence type="ECO:0000313" key="1">
    <source>
        <dbReference type="EMBL" id="AXY03750.1"/>
    </source>
</evidence>
<dbReference type="Proteomes" id="UP000262832">
    <property type="component" value="Plasmid pVa1"/>
</dbReference>
<evidence type="ECO:0008006" key="3">
    <source>
        <dbReference type="Google" id="ProtNLM"/>
    </source>
</evidence>
<dbReference type="GeneID" id="39680958"/>
<sequence length="101" mass="11656">MNKNDKIHVCHLVYSFDIGGLERVIANCITTLDKNRYHHSIIALTEIGSFISEIDVNIDTYSLNKISGHDFKLHLKLYDLLKKSNPMYYTAIIYRLLNIIG</sequence>
<keyword evidence="1" id="KW-0614">Plasmid</keyword>